<proteinExistence type="predicted"/>
<accession>A0A5D3CBC3</accession>
<comment type="caution">
    <text evidence="1">The sequence shown here is derived from an EMBL/GenBank/DDBJ whole genome shotgun (WGS) entry which is preliminary data.</text>
</comment>
<dbReference type="InterPro" id="IPR021109">
    <property type="entry name" value="Peptidase_aspartic_dom_sf"/>
</dbReference>
<dbReference type="EMBL" id="SSTD01012265">
    <property type="protein sequence ID" value="TYK08795.1"/>
    <property type="molecule type" value="Genomic_DNA"/>
</dbReference>
<evidence type="ECO:0000313" key="2">
    <source>
        <dbReference type="Proteomes" id="UP000321947"/>
    </source>
</evidence>
<dbReference type="AlphaFoldDB" id="A0A5D3CBC3"/>
<dbReference type="InterPro" id="IPR032567">
    <property type="entry name" value="RTL1-rel"/>
</dbReference>
<gene>
    <name evidence="1" type="ORF">E5676_scaffold1300G00240</name>
</gene>
<dbReference type="CDD" id="cd00303">
    <property type="entry name" value="retropepsin_like"/>
    <property type="match status" value="1"/>
</dbReference>
<dbReference type="Gene3D" id="2.40.70.10">
    <property type="entry name" value="Acid Proteases"/>
    <property type="match status" value="1"/>
</dbReference>
<dbReference type="PANTHER" id="PTHR15503">
    <property type="entry name" value="LDOC1 RELATED"/>
    <property type="match status" value="1"/>
</dbReference>
<protein>
    <submittedName>
        <fullName evidence="1">Ty3-gypsy retroelement transposase</fullName>
    </submittedName>
</protein>
<dbReference type="SUPFAM" id="SSF56672">
    <property type="entry name" value="DNA/RNA polymerases"/>
    <property type="match status" value="1"/>
</dbReference>
<name>A0A5D3CBC3_CUCMM</name>
<evidence type="ECO:0000313" key="1">
    <source>
        <dbReference type="EMBL" id="TYK08795.1"/>
    </source>
</evidence>
<sequence length="222" mass="25250">MKEHRELRMFIVTNDQEELEIVDGEEVKKGELNKIEVKGDTTTFVELSINSVVGLNDQGTMKVRGKLRDEVVIILIDCGATHNFVSEKLVNKLLIPIKEKAHYNVILGSGAVSKVCSGSTPYGLGSDDEGFLVECQAVELVTLVNNDCHTTHMEIEIDSSLSTVFKQFEDVFEWPEKLPPRRKIEHQIRLKQGTDPINVRPYRYGFQQKEEMEKLVKEMLES</sequence>
<dbReference type="PANTHER" id="PTHR15503:SF22">
    <property type="entry name" value="TRANSPOSON TY3-I GAG POLYPROTEIN"/>
    <property type="match status" value="1"/>
</dbReference>
<dbReference type="Gene3D" id="3.10.10.10">
    <property type="entry name" value="HIV Type 1 Reverse Transcriptase, subunit A, domain 1"/>
    <property type="match status" value="1"/>
</dbReference>
<dbReference type="InterPro" id="IPR043502">
    <property type="entry name" value="DNA/RNA_pol_sf"/>
</dbReference>
<organism evidence="1 2">
    <name type="scientific">Cucumis melo var. makuwa</name>
    <name type="common">Oriental melon</name>
    <dbReference type="NCBI Taxonomy" id="1194695"/>
    <lineage>
        <taxon>Eukaryota</taxon>
        <taxon>Viridiplantae</taxon>
        <taxon>Streptophyta</taxon>
        <taxon>Embryophyta</taxon>
        <taxon>Tracheophyta</taxon>
        <taxon>Spermatophyta</taxon>
        <taxon>Magnoliopsida</taxon>
        <taxon>eudicotyledons</taxon>
        <taxon>Gunneridae</taxon>
        <taxon>Pentapetalae</taxon>
        <taxon>rosids</taxon>
        <taxon>fabids</taxon>
        <taxon>Cucurbitales</taxon>
        <taxon>Cucurbitaceae</taxon>
        <taxon>Benincaseae</taxon>
        <taxon>Cucumis</taxon>
    </lineage>
</organism>
<reference evidence="1 2" key="1">
    <citation type="submission" date="2019-08" db="EMBL/GenBank/DDBJ databases">
        <title>Draft genome sequences of two oriental melons (Cucumis melo L. var makuwa).</title>
        <authorList>
            <person name="Kwon S.-Y."/>
        </authorList>
    </citation>
    <scope>NUCLEOTIDE SEQUENCE [LARGE SCALE GENOMIC DNA]</scope>
    <source>
        <strain evidence="2">cv. Chang Bougi</strain>
        <tissue evidence="1">Leaf</tissue>
    </source>
</reference>
<dbReference type="Proteomes" id="UP000321947">
    <property type="component" value="Unassembled WGS sequence"/>
</dbReference>